<dbReference type="SUPFAM" id="SSF48208">
    <property type="entry name" value="Six-hairpin glycosidases"/>
    <property type="match status" value="1"/>
</dbReference>
<proteinExistence type="predicted"/>
<feature type="domain" description="Alpha fucosidase A-like C-terminal" evidence="2">
    <location>
        <begin position="702"/>
        <end position="753"/>
    </location>
</feature>
<dbReference type="InterPro" id="IPR012341">
    <property type="entry name" value="6hp_glycosidase-like_sf"/>
</dbReference>
<dbReference type="InterPro" id="IPR008928">
    <property type="entry name" value="6-hairpin_glycosidase_sf"/>
</dbReference>
<organism evidence="4 5">
    <name type="scientific">Arthrobacter silviterrae</name>
    <dbReference type="NCBI Taxonomy" id="2026658"/>
    <lineage>
        <taxon>Bacteria</taxon>
        <taxon>Bacillati</taxon>
        <taxon>Actinomycetota</taxon>
        <taxon>Actinomycetes</taxon>
        <taxon>Micrococcales</taxon>
        <taxon>Micrococcaceae</taxon>
        <taxon>Arthrobacter</taxon>
    </lineage>
</organism>
<dbReference type="Pfam" id="PF14498">
    <property type="entry name" value="Glyco_hyd_65N_2"/>
    <property type="match status" value="1"/>
</dbReference>
<reference evidence="4 5" key="1">
    <citation type="submission" date="2020-02" db="EMBL/GenBank/DDBJ databases">
        <title>Genome sequence of the type strain DSM 27180 of Arthrobacter silviterrae.</title>
        <authorList>
            <person name="Gao J."/>
            <person name="Sun J."/>
        </authorList>
    </citation>
    <scope>NUCLEOTIDE SEQUENCE [LARGE SCALE GENOMIC DNA]</scope>
    <source>
        <strain evidence="4 5">DSM 27180</strain>
    </source>
</reference>
<feature type="domain" description="Glycosyl hydrolase family 95 N-terminal" evidence="1">
    <location>
        <begin position="5"/>
        <end position="263"/>
    </location>
</feature>
<evidence type="ECO:0000259" key="3">
    <source>
        <dbReference type="Pfam" id="PF22124"/>
    </source>
</evidence>
<dbReference type="InterPro" id="IPR027414">
    <property type="entry name" value="GH95_N_dom"/>
</dbReference>
<dbReference type="Gene3D" id="1.50.10.10">
    <property type="match status" value="1"/>
</dbReference>
<sequence>MSHTLRYDSPASQWLEALPLGNGHTGAMVHGRPWRELIQLNDSTAWSGSPLSEGSNGLVPRDVAASALSRSRRALFAGDHAAALTEVQRLQGRYSQSYLPFADLCVTSSVTGDTTPNSGCQTKVTEFSRTLDLRTGEHVTRYLIDGREMRMSTIVSAPDGVLQMNIVSRVPLTLQIDIQTQLRVVTKAGAAMRTSLDMLMPSDVAPPFERGEGVSYSDVTGEAMHGVVVAGWTHDGEACDGPLLEAKGVTTCTIVLATETGFTGFGNPIDQDGTAAMQQAEKRVTCALESGANSVRARQRNDHQALYDRVLLSLGGASHAKHTGPTTALIGSSQHAIDLTCLLFHYGRYLLISSSRAGGAPANLQGLWNAELRPPWSSNYTLNINTEMNYWPAETANLRECLPPLFDLISALRKTGSDTAKRLYGARGWVAHHNSDLWAYTSPVGMGSADPAWAFWPLASAWLCLHVWEHIRFGADEDFARSTAFPIIRSASEFYLDWLFELPDGTLGTAPSTSPENHFVTADGVPSALGTSSTADLTLIRLLFDALEDLAVRFDLSADAVVQEVRSIRGRLTVPGPGRNGFMREWAADDPQAEPQHRHLSHLIDIFPGNGDAGNQKAAIRSLEDRGDDSTGWSLAWKLVMRARLGQPDKVADLLRLFLRAAPASVDGQQGGLYPNLFAAHPPFQIDGNFGYVAGIAEVLLQSHGAAIELLPALPQDWPAGSVRGLVARPGIVVDLEWAGNESGTPRLVSAQLRSRDGDRRHDVKVAFCGGHCQVEILPGTTVTLTPSDFAR</sequence>
<comment type="caution">
    <text evidence="4">The sequence shown here is derived from an EMBL/GenBank/DDBJ whole genome shotgun (WGS) entry which is preliminary data.</text>
</comment>
<dbReference type="Pfam" id="PF21307">
    <property type="entry name" value="Glyco_hydro_95_C"/>
    <property type="match status" value="1"/>
</dbReference>
<evidence type="ECO:0000313" key="5">
    <source>
        <dbReference type="Proteomes" id="UP000479226"/>
    </source>
</evidence>
<protein>
    <submittedName>
        <fullName evidence="4">Glycoside hydrolase family 95 protein</fullName>
    </submittedName>
</protein>
<dbReference type="InterPro" id="IPR049053">
    <property type="entry name" value="AFCA-like_C"/>
</dbReference>
<accession>A0ABX0D918</accession>
<evidence type="ECO:0000313" key="4">
    <source>
        <dbReference type="EMBL" id="NGN83398.1"/>
    </source>
</evidence>
<dbReference type="EMBL" id="JAAKZI010000010">
    <property type="protein sequence ID" value="NGN83398.1"/>
    <property type="molecule type" value="Genomic_DNA"/>
</dbReference>
<dbReference type="PANTHER" id="PTHR31084:SF0">
    <property type="entry name" value="ALPHA-L-FUCOSIDASE 2"/>
    <property type="match status" value="1"/>
</dbReference>
<dbReference type="Pfam" id="PF22124">
    <property type="entry name" value="Glyco_hydro_95_cat"/>
    <property type="match status" value="1"/>
</dbReference>
<dbReference type="PANTHER" id="PTHR31084">
    <property type="entry name" value="ALPHA-L-FUCOSIDASE 2"/>
    <property type="match status" value="1"/>
</dbReference>
<dbReference type="RefSeq" id="WP_165181491.1">
    <property type="nucleotide sequence ID" value="NZ_JAAKZI010000010.1"/>
</dbReference>
<evidence type="ECO:0000259" key="1">
    <source>
        <dbReference type="Pfam" id="PF14498"/>
    </source>
</evidence>
<dbReference type="PIRSF" id="PIRSF007663">
    <property type="entry name" value="UCP007663"/>
    <property type="match status" value="1"/>
</dbReference>
<dbReference type="GO" id="GO:0016787">
    <property type="term" value="F:hydrolase activity"/>
    <property type="evidence" value="ECO:0007669"/>
    <property type="project" value="UniProtKB-KW"/>
</dbReference>
<dbReference type="InterPro" id="IPR016518">
    <property type="entry name" value="Alpha-L-fucosidase"/>
</dbReference>
<keyword evidence="4" id="KW-0378">Hydrolase</keyword>
<evidence type="ECO:0000259" key="2">
    <source>
        <dbReference type="Pfam" id="PF21307"/>
    </source>
</evidence>
<dbReference type="Proteomes" id="UP000479226">
    <property type="component" value="Unassembled WGS sequence"/>
</dbReference>
<gene>
    <name evidence="4" type="ORF">G6N77_07985</name>
</gene>
<feature type="domain" description="Glycosyl hydrolase family 95 catalytic" evidence="3">
    <location>
        <begin position="293"/>
        <end position="700"/>
    </location>
</feature>
<dbReference type="InterPro" id="IPR054363">
    <property type="entry name" value="GH95_cat"/>
</dbReference>
<name>A0ABX0D918_9MICC</name>
<keyword evidence="5" id="KW-1185">Reference proteome</keyword>